<proteinExistence type="predicted"/>
<accession>W9WTH1</accession>
<dbReference type="AlphaFoldDB" id="W9WTH1"/>
<feature type="region of interest" description="Disordered" evidence="1">
    <location>
        <begin position="1"/>
        <end position="28"/>
    </location>
</feature>
<dbReference type="Proteomes" id="UP000019471">
    <property type="component" value="Unassembled WGS sequence"/>
</dbReference>
<protein>
    <recommendedName>
        <fullName evidence="5">Heterokaryon incompatibility domain-containing protein</fullName>
    </recommendedName>
</protein>
<sequence length="1030" mass="117193">MPRQVDHGERVQHPYQNPPALLDNLLPAPEKDENRSDFPFEVTFEDIEHPLWTADQFEDPSLVFKEYQYLTENGFERLGNATLSQKRRLAQQWLLYGLLSSTVGITKREDIIDCYNNLGGCGFRRKLQLWYSKLQEVKVIENRLKFAAVRINELDSRASTTENGTMEDQTLAALFLCVKLVMEYIASVVAAHQITPPKAGLLSRRYEPWFSKSLRLADNARHAWPNGDDERQVKLFHVLSPGSSMPCSLTGELLQAWFNHTGWCPVIVKQILRKYDYSTAYYLCRIRTRQPGIDHARCMYALRCEAYDLGTEEQILYEPAHAPECPNQTDDLVPVQYQEFHKKLCDMVAESKIPICYIDPSAEGKDFNIGIEPYTGRQNFTAISHVWSDGMGNQNKNQIRRCQLRRIKEELQKLEDEKQKALPPVEKIYSLGVFKSHYGPRKLYFWLDTLCIPRKARRHDNKNDDLREYAIRHITPIFQAADQVLVIDRGIEQQTKLTEDLLSASILSSKWAQRAWTFQEGASVRNVRFKINGQNPAVLQELTSAQKPIWFFGRALDRQLTKLTAQGQLGIFLELASCANRILMGEKLPISPKSAFWVPLKTIHASTLNDIRKIATLAGRRNSDKTEYGSSKSDILIHVHNVLIHRSATRREDPLHITANMLNFYASGFSRANVEVHGLPAILRRCGKLPLSLLFNSKLSIYRDVSFTEMNPEHSWIPSRIEGDELFPGATMDVLENGWLSLNIEGVPRLQVLKVEQAIPYGRFQCPHLQTLEVSGNNEEVMGVYVVEHHLPHHRLTPERRVEDSSDYGVEVSHDERIEYYTRAERQLQDQRATLYLIDKSTGSAGLGGYTGRGARLGLIEKSTGKQFVQFVCPITAWTTRQWNTAHSIPQSVNDRCRVGGSAIEARDIGHERPKFHLRCGGLNGPKLETRTVFTPTLQHPGSMAMIIATGTMTIVLVIVVVSAIGACFNKCNAMVIPVGIASAMGGWFIGSNILFVAITYGYRRYRLRLVRKWLEGYGVSLKPKVEKEI</sequence>
<reference evidence="3 4" key="1">
    <citation type="submission" date="2013-03" db="EMBL/GenBank/DDBJ databases">
        <title>The Genome Sequence of Cladophialophora psammophila CBS 110553.</title>
        <authorList>
            <consortium name="The Broad Institute Genomics Platform"/>
            <person name="Cuomo C."/>
            <person name="de Hoog S."/>
            <person name="Gorbushina A."/>
            <person name="Walker B."/>
            <person name="Young S.K."/>
            <person name="Zeng Q."/>
            <person name="Gargeya S."/>
            <person name="Fitzgerald M."/>
            <person name="Haas B."/>
            <person name="Abouelleil A."/>
            <person name="Allen A.W."/>
            <person name="Alvarado L."/>
            <person name="Arachchi H.M."/>
            <person name="Berlin A.M."/>
            <person name="Chapman S.B."/>
            <person name="Gainer-Dewar J."/>
            <person name="Goldberg J."/>
            <person name="Griggs A."/>
            <person name="Gujja S."/>
            <person name="Hansen M."/>
            <person name="Howarth C."/>
            <person name="Imamovic A."/>
            <person name="Ireland A."/>
            <person name="Larimer J."/>
            <person name="McCowan C."/>
            <person name="Murphy C."/>
            <person name="Pearson M."/>
            <person name="Poon T.W."/>
            <person name="Priest M."/>
            <person name="Roberts A."/>
            <person name="Saif S."/>
            <person name="Shea T."/>
            <person name="Sisk P."/>
            <person name="Sykes S."/>
            <person name="Wortman J."/>
            <person name="Nusbaum C."/>
            <person name="Birren B."/>
        </authorList>
    </citation>
    <scope>NUCLEOTIDE SEQUENCE [LARGE SCALE GENOMIC DNA]</scope>
    <source>
        <strain evidence="3 4">CBS 110553</strain>
    </source>
</reference>
<comment type="caution">
    <text evidence="3">The sequence shown here is derived from an EMBL/GenBank/DDBJ whole genome shotgun (WGS) entry which is preliminary data.</text>
</comment>
<dbReference type="OrthoDB" id="4138411at2759"/>
<dbReference type="STRING" id="1182543.W9WTH1"/>
<dbReference type="HOGENOM" id="CLU_294738_0_0_1"/>
<evidence type="ECO:0000256" key="2">
    <source>
        <dbReference type="SAM" id="Phobius"/>
    </source>
</evidence>
<name>W9WTH1_9EURO</name>
<dbReference type="GeneID" id="19192818"/>
<dbReference type="eggNOG" id="ENOG502SQ4R">
    <property type="taxonomic scope" value="Eukaryota"/>
</dbReference>
<feature type="compositionally biased region" description="Low complexity" evidence="1">
    <location>
        <begin position="18"/>
        <end position="28"/>
    </location>
</feature>
<dbReference type="RefSeq" id="XP_007746891.1">
    <property type="nucleotide sequence ID" value="XM_007748701.1"/>
</dbReference>
<evidence type="ECO:0000313" key="3">
    <source>
        <dbReference type="EMBL" id="EXJ68325.1"/>
    </source>
</evidence>
<dbReference type="PANTHER" id="PTHR39596:SF4">
    <property type="entry name" value="HET DOMAIN PROTEIN (AFU_ORTHOLOGUE AFUA_3G03140)-RELATED"/>
    <property type="match status" value="1"/>
</dbReference>
<keyword evidence="2" id="KW-0812">Transmembrane</keyword>
<feature type="compositionally biased region" description="Basic and acidic residues" evidence="1">
    <location>
        <begin position="1"/>
        <end position="12"/>
    </location>
</feature>
<keyword evidence="2" id="KW-1133">Transmembrane helix</keyword>
<evidence type="ECO:0000313" key="4">
    <source>
        <dbReference type="Proteomes" id="UP000019471"/>
    </source>
</evidence>
<organism evidence="3 4">
    <name type="scientific">Cladophialophora psammophila CBS 110553</name>
    <dbReference type="NCBI Taxonomy" id="1182543"/>
    <lineage>
        <taxon>Eukaryota</taxon>
        <taxon>Fungi</taxon>
        <taxon>Dikarya</taxon>
        <taxon>Ascomycota</taxon>
        <taxon>Pezizomycotina</taxon>
        <taxon>Eurotiomycetes</taxon>
        <taxon>Chaetothyriomycetidae</taxon>
        <taxon>Chaetothyriales</taxon>
        <taxon>Herpotrichiellaceae</taxon>
        <taxon>Cladophialophora</taxon>
    </lineage>
</organism>
<feature type="transmembrane region" description="Helical" evidence="2">
    <location>
        <begin position="976"/>
        <end position="1003"/>
    </location>
</feature>
<dbReference type="EMBL" id="AMGX01000013">
    <property type="protein sequence ID" value="EXJ68325.1"/>
    <property type="molecule type" value="Genomic_DNA"/>
</dbReference>
<keyword evidence="4" id="KW-1185">Reference proteome</keyword>
<feature type="transmembrane region" description="Helical" evidence="2">
    <location>
        <begin position="944"/>
        <end position="969"/>
    </location>
</feature>
<dbReference type="PANTHER" id="PTHR39596">
    <property type="match status" value="1"/>
</dbReference>
<keyword evidence="2" id="KW-0472">Membrane</keyword>
<gene>
    <name evidence="3" type="ORF">A1O5_08116</name>
</gene>
<evidence type="ECO:0008006" key="5">
    <source>
        <dbReference type="Google" id="ProtNLM"/>
    </source>
</evidence>
<evidence type="ECO:0000256" key="1">
    <source>
        <dbReference type="SAM" id="MobiDB-lite"/>
    </source>
</evidence>